<keyword evidence="1" id="KW-0472">Membrane</keyword>
<dbReference type="EMBL" id="CP130318">
    <property type="protein sequence ID" value="WNQ10257.1"/>
    <property type="molecule type" value="Genomic_DNA"/>
</dbReference>
<keyword evidence="3" id="KW-1185">Reference proteome</keyword>
<accession>A0AA96RDX6</accession>
<reference evidence="2 3" key="1">
    <citation type="submission" date="2022-02" db="EMBL/GenBank/DDBJ databases">
        <title>Paenibacillus sp. MBLB1776 Whole Genome Shotgun Sequencing.</title>
        <authorList>
            <person name="Hwang C.Y."/>
            <person name="Cho E.-S."/>
            <person name="Seo M.-J."/>
        </authorList>
    </citation>
    <scope>NUCLEOTIDE SEQUENCE [LARGE SCALE GENOMIC DNA]</scope>
    <source>
        <strain evidence="2 3">MBLB1776</strain>
    </source>
</reference>
<evidence type="ECO:0000313" key="3">
    <source>
        <dbReference type="Proteomes" id="UP001305702"/>
    </source>
</evidence>
<sequence length="99" mass="11191">MSLRRVREVAVWIWGYLGILNAVAFLMMYSDKKRAKRKRRRIPEARLFLTAAVGGALGILLGMKQFRHKTLHASFTIGVPLLLFVNGVVFGYLLMKLAG</sequence>
<dbReference type="Pfam" id="PF06961">
    <property type="entry name" value="DUF1294"/>
    <property type="match status" value="1"/>
</dbReference>
<feature type="transmembrane region" description="Helical" evidence="1">
    <location>
        <begin position="75"/>
        <end position="95"/>
    </location>
</feature>
<dbReference type="Proteomes" id="UP001305702">
    <property type="component" value="Chromosome"/>
</dbReference>
<dbReference type="RefSeq" id="WP_315604031.1">
    <property type="nucleotide sequence ID" value="NZ_CP130318.1"/>
</dbReference>
<dbReference type="KEGG" id="paun:MJA45_21935"/>
<dbReference type="InterPro" id="IPR010718">
    <property type="entry name" value="DUF1294"/>
</dbReference>
<evidence type="ECO:0000313" key="2">
    <source>
        <dbReference type="EMBL" id="WNQ10257.1"/>
    </source>
</evidence>
<feature type="transmembrane region" description="Helical" evidence="1">
    <location>
        <begin position="12"/>
        <end position="29"/>
    </location>
</feature>
<organism evidence="2 3">
    <name type="scientific">Paenibacillus aurantius</name>
    <dbReference type="NCBI Taxonomy" id="2918900"/>
    <lineage>
        <taxon>Bacteria</taxon>
        <taxon>Bacillati</taxon>
        <taxon>Bacillota</taxon>
        <taxon>Bacilli</taxon>
        <taxon>Bacillales</taxon>
        <taxon>Paenibacillaceae</taxon>
        <taxon>Paenibacillus</taxon>
    </lineage>
</organism>
<evidence type="ECO:0000256" key="1">
    <source>
        <dbReference type="SAM" id="Phobius"/>
    </source>
</evidence>
<feature type="transmembrane region" description="Helical" evidence="1">
    <location>
        <begin position="45"/>
        <end position="63"/>
    </location>
</feature>
<dbReference type="AlphaFoldDB" id="A0AA96RDX6"/>
<name>A0AA96RDX6_9BACL</name>
<proteinExistence type="predicted"/>
<gene>
    <name evidence="2" type="ORF">MJA45_21935</name>
</gene>
<keyword evidence="1" id="KW-0812">Transmembrane</keyword>
<protein>
    <submittedName>
        <fullName evidence="2">DUF1294 domain-containing protein</fullName>
    </submittedName>
</protein>
<keyword evidence="1" id="KW-1133">Transmembrane helix</keyword>